<comment type="caution">
    <text evidence="1">The sequence shown here is derived from an EMBL/GenBank/DDBJ whole genome shotgun (WGS) entry which is preliminary data.</text>
</comment>
<proteinExistence type="predicted"/>
<dbReference type="Proteomes" id="UP000237000">
    <property type="component" value="Unassembled WGS sequence"/>
</dbReference>
<evidence type="ECO:0000313" key="1">
    <source>
        <dbReference type="EMBL" id="PON98086.1"/>
    </source>
</evidence>
<dbReference type="OrthoDB" id="426882at2759"/>
<keyword evidence="2" id="KW-1185">Reference proteome</keyword>
<gene>
    <name evidence="1" type="ORF">TorRG33x02_061600</name>
</gene>
<dbReference type="AlphaFoldDB" id="A0A2P5FK02"/>
<name>A0A2P5FK02_TREOI</name>
<evidence type="ECO:0000313" key="2">
    <source>
        <dbReference type="Proteomes" id="UP000237000"/>
    </source>
</evidence>
<reference evidence="2" key="1">
    <citation type="submission" date="2016-06" db="EMBL/GenBank/DDBJ databases">
        <title>Parallel loss of symbiosis genes in relatives of nitrogen-fixing non-legume Parasponia.</title>
        <authorList>
            <person name="Van Velzen R."/>
            <person name="Holmer R."/>
            <person name="Bu F."/>
            <person name="Rutten L."/>
            <person name="Van Zeijl A."/>
            <person name="Liu W."/>
            <person name="Santuari L."/>
            <person name="Cao Q."/>
            <person name="Sharma T."/>
            <person name="Shen D."/>
            <person name="Roswanjaya Y."/>
            <person name="Wardhani T."/>
            <person name="Kalhor M.S."/>
            <person name="Jansen J."/>
            <person name="Van den Hoogen J."/>
            <person name="Gungor B."/>
            <person name="Hartog M."/>
            <person name="Hontelez J."/>
            <person name="Verver J."/>
            <person name="Yang W.-C."/>
            <person name="Schijlen E."/>
            <person name="Repin R."/>
            <person name="Schilthuizen M."/>
            <person name="Schranz E."/>
            <person name="Heidstra R."/>
            <person name="Miyata K."/>
            <person name="Fedorova E."/>
            <person name="Kohlen W."/>
            <person name="Bisseling T."/>
            <person name="Smit S."/>
            <person name="Geurts R."/>
        </authorList>
    </citation>
    <scope>NUCLEOTIDE SEQUENCE [LARGE SCALE GENOMIC DNA]</scope>
    <source>
        <strain evidence="2">cv. RG33-2</strain>
    </source>
</reference>
<protein>
    <submittedName>
        <fullName evidence="1">Uncharacterized protein</fullName>
    </submittedName>
</protein>
<accession>A0A2P5FK02</accession>
<dbReference type="EMBL" id="JXTC01000027">
    <property type="protein sequence ID" value="PON98086.1"/>
    <property type="molecule type" value="Genomic_DNA"/>
</dbReference>
<organism evidence="1 2">
    <name type="scientific">Trema orientale</name>
    <name type="common">Charcoal tree</name>
    <name type="synonym">Celtis orientalis</name>
    <dbReference type="NCBI Taxonomy" id="63057"/>
    <lineage>
        <taxon>Eukaryota</taxon>
        <taxon>Viridiplantae</taxon>
        <taxon>Streptophyta</taxon>
        <taxon>Embryophyta</taxon>
        <taxon>Tracheophyta</taxon>
        <taxon>Spermatophyta</taxon>
        <taxon>Magnoliopsida</taxon>
        <taxon>eudicotyledons</taxon>
        <taxon>Gunneridae</taxon>
        <taxon>Pentapetalae</taxon>
        <taxon>rosids</taxon>
        <taxon>fabids</taxon>
        <taxon>Rosales</taxon>
        <taxon>Cannabaceae</taxon>
        <taxon>Trema</taxon>
    </lineage>
</organism>
<sequence>MFCVLRIPFRKWLNEYGHGQVDWRGKFRGAFLPSPPRDQIMDK</sequence>
<dbReference type="InParanoid" id="A0A2P5FK02"/>